<sequence>MKDSDCMTSNHIFMGLIKMLKRDGKDVAVHKRAILERDIQKLYLSGVFRVDDPIPLKTKISWDIVLNFGRRRQEGLYFLTRTGYAKFKIDKDHKYYKMTYYESMKTHHGIDSRKIPKSNACIQIMKLQQSVLWQVLTYILVNSATNVTPCSINLNNTPRQTCGMLYNQSGK</sequence>
<keyword evidence="2" id="KW-1185">Reference proteome</keyword>
<dbReference type="PANTHER" id="PTHR21446:SF12">
    <property type="entry name" value="POTASSIUM CHANNEL TETRAMERIZATION DOMAIN CONTAINING 1"/>
    <property type="match status" value="1"/>
</dbReference>
<evidence type="ECO:0000313" key="1">
    <source>
        <dbReference type="EMBL" id="CAG2244912.1"/>
    </source>
</evidence>
<dbReference type="EMBL" id="CAJPWZ010002751">
    <property type="protein sequence ID" value="CAG2244912.1"/>
    <property type="molecule type" value="Genomic_DNA"/>
</dbReference>
<name>A0A8S3UFA0_MYTED</name>
<dbReference type="AlphaFoldDB" id="A0A8S3UFA0"/>
<gene>
    <name evidence="1" type="ORF">MEDL_56949</name>
</gene>
<proteinExistence type="predicted"/>
<comment type="caution">
    <text evidence="1">The sequence shown here is derived from an EMBL/GenBank/DDBJ whole genome shotgun (WGS) entry which is preliminary data.</text>
</comment>
<dbReference type="InterPro" id="IPR052787">
    <property type="entry name" value="MAVS"/>
</dbReference>
<organism evidence="1 2">
    <name type="scientific">Mytilus edulis</name>
    <name type="common">Blue mussel</name>
    <dbReference type="NCBI Taxonomy" id="6550"/>
    <lineage>
        <taxon>Eukaryota</taxon>
        <taxon>Metazoa</taxon>
        <taxon>Spiralia</taxon>
        <taxon>Lophotrochozoa</taxon>
        <taxon>Mollusca</taxon>
        <taxon>Bivalvia</taxon>
        <taxon>Autobranchia</taxon>
        <taxon>Pteriomorphia</taxon>
        <taxon>Mytilida</taxon>
        <taxon>Mytiloidea</taxon>
        <taxon>Mytilidae</taxon>
        <taxon>Mytilinae</taxon>
        <taxon>Mytilus</taxon>
    </lineage>
</organism>
<evidence type="ECO:0000313" key="2">
    <source>
        <dbReference type="Proteomes" id="UP000683360"/>
    </source>
</evidence>
<dbReference type="Proteomes" id="UP000683360">
    <property type="component" value="Unassembled WGS sequence"/>
</dbReference>
<dbReference type="OrthoDB" id="10067014at2759"/>
<protein>
    <submittedName>
        <fullName evidence="1">Uncharacterized protein</fullName>
    </submittedName>
</protein>
<accession>A0A8S3UFA0</accession>
<dbReference type="PANTHER" id="PTHR21446">
    <property type="entry name" value="DUF3504 DOMAIN-CONTAINING PROTEIN"/>
    <property type="match status" value="1"/>
</dbReference>
<reference evidence="1" key="1">
    <citation type="submission" date="2021-03" db="EMBL/GenBank/DDBJ databases">
        <authorList>
            <person name="Bekaert M."/>
        </authorList>
    </citation>
    <scope>NUCLEOTIDE SEQUENCE</scope>
</reference>